<dbReference type="Pfam" id="PF13439">
    <property type="entry name" value="Glyco_transf_4"/>
    <property type="match status" value="1"/>
</dbReference>
<dbReference type="EMBL" id="JBHSZO010000046">
    <property type="protein sequence ID" value="MFC7220959.1"/>
    <property type="molecule type" value="Genomic_DNA"/>
</dbReference>
<accession>A0ABW2GJP8</accession>
<dbReference type="InterPro" id="IPR028098">
    <property type="entry name" value="Glyco_trans_4-like_N"/>
</dbReference>
<dbReference type="Pfam" id="PF00534">
    <property type="entry name" value="Glycos_transf_1"/>
    <property type="match status" value="1"/>
</dbReference>
<keyword evidence="7" id="KW-1185">Reference proteome</keyword>
<gene>
    <name evidence="6" type="ORF">ACFQLX_22790</name>
</gene>
<sequence length="381" mass="40333">MKVLHVITALGVGGAEQQLRLLVRHLPVDSDVAALAALGPVADALRADGVRVAHIGMRHNRDLSALGRLTRLIRSGGYDLVHTHLYRACLYGRIAARLAGVRAIVATEHSLCETTLEGRELNAGIRGLYTATERLGRATVAVSPTVAQLLRGWGVPAGRIHTVPNGIDIDRFAYDEIRRKEARSYYALPEDAFVVGAVGRLVPTKRFEVLIQALAQLPAPVRLLVVGGGEQEAVLRGLARALGVEERVVFAGTRSYADDPAADPAPGVPSLLAAMDVLAAPATAETFGLAVLEGLAAGLPVLYTTAPALTDLPPGSVPTARRIEGGAQEYALELRRLYAAGPGDRTTPEAVAHYGIEHCAERLMDVYAAASVPDRTQTGSE</sequence>
<keyword evidence="3 6" id="KW-0808">Transferase</keyword>
<feature type="domain" description="Glycosyltransferase subfamily 4-like N-terminal" evidence="5">
    <location>
        <begin position="12"/>
        <end position="171"/>
    </location>
</feature>
<dbReference type="Gene3D" id="3.40.50.2000">
    <property type="entry name" value="Glycogen Phosphorylase B"/>
    <property type="match status" value="2"/>
</dbReference>
<dbReference type="PANTHER" id="PTHR12526:SF635">
    <property type="entry name" value="GLYCOSYL TRANSFERASE GROUP 1"/>
    <property type="match status" value="1"/>
</dbReference>
<evidence type="ECO:0000313" key="7">
    <source>
        <dbReference type="Proteomes" id="UP001596413"/>
    </source>
</evidence>
<feature type="domain" description="Glycosyl transferase family 1" evidence="4">
    <location>
        <begin position="180"/>
        <end position="307"/>
    </location>
</feature>
<dbReference type="Proteomes" id="UP001596413">
    <property type="component" value="Unassembled WGS sequence"/>
</dbReference>
<comment type="caution">
    <text evidence="6">The sequence shown here is derived from an EMBL/GenBank/DDBJ whole genome shotgun (WGS) entry which is preliminary data.</text>
</comment>
<organism evidence="6 7">
    <name type="scientific">Streptomyces polyrhachis</name>
    <dbReference type="NCBI Taxonomy" id="1282885"/>
    <lineage>
        <taxon>Bacteria</taxon>
        <taxon>Bacillati</taxon>
        <taxon>Actinomycetota</taxon>
        <taxon>Actinomycetes</taxon>
        <taxon>Kitasatosporales</taxon>
        <taxon>Streptomycetaceae</taxon>
        <taxon>Streptomyces</taxon>
    </lineage>
</organism>
<evidence type="ECO:0000259" key="4">
    <source>
        <dbReference type="Pfam" id="PF00534"/>
    </source>
</evidence>
<protein>
    <recommendedName>
        <fullName evidence="1">D-inositol 3-phosphate glycosyltransferase</fullName>
    </recommendedName>
</protein>
<dbReference type="RefSeq" id="WP_386417996.1">
    <property type="nucleotide sequence ID" value="NZ_JBHSZO010000046.1"/>
</dbReference>
<reference evidence="7" key="1">
    <citation type="journal article" date="2019" name="Int. J. Syst. Evol. Microbiol.">
        <title>The Global Catalogue of Microorganisms (GCM) 10K type strain sequencing project: providing services to taxonomists for standard genome sequencing and annotation.</title>
        <authorList>
            <consortium name="The Broad Institute Genomics Platform"/>
            <consortium name="The Broad Institute Genome Sequencing Center for Infectious Disease"/>
            <person name="Wu L."/>
            <person name="Ma J."/>
        </authorList>
    </citation>
    <scope>NUCLEOTIDE SEQUENCE [LARGE SCALE GENOMIC DNA]</scope>
    <source>
        <strain evidence="7">CGMCC 1.13681</strain>
    </source>
</reference>
<evidence type="ECO:0000313" key="6">
    <source>
        <dbReference type="EMBL" id="MFC7220959.1"/>
    </source>
</evidence>
<evidence type="ECO:0000256" key="3">
    <source>
        <dbReference type="ARBA" id="ARBA00022679"/>
    </source>
</evidence>
<dbReference type="SUPFAM" id="SSF53756">
    <property type="entry name" value="UDP-Glycosyltransferase/glycogen phosphorylase"/>
    <property type="match status" value="1"/>
</dbReference>
<dbReference type="PANTHER" id="PTHR12526">
    <property type="entry name" value="GLYCOSYLTRANSFERASE"/>
    <property type="match status" value="1"/>
</dbReference>
<evidence type="ECO:0000259" key="5">
    <source>
        <dbReference type="Pfam" id="PF13439"/>
    </source>
</evidence>
<evidence type="ECO:0000256" key="2">
    <source>
        <dbReference type="ARBA" id="ARBA00022676"/>
    </source>
</evidence>
<dbReference type="InterPro" id="IPR001296">
    <property type="entry name" value="Glyco_trans_1"/>
</dbReference>
<proteinExistence type="predicted"/>
<evidence type="ECO:0000256" key="1">
    <source>
        <dbReference type="ARBA" id="ARBA00021292"/>
    </source>
</evidence>
<dbReference type="GO" id="GO:0016757">
    <property type="term" value="F:glycosyltransferase activity"/>
    <property type="evidence" value="ECO:0007669"/>
    <property type="project" value="UniProtKB-KW"/>
</dbReference>
<keyword evidence="2 6" id="KW-0328">Glycosyltransferase</keyword>
<name>A0ABW2GJP8_9ACTN</name>